<sequence>MAKRRGKKKPGARRTRNKEASAATAAPAPLAPLPDHLVEDIFTRLPPKSVAVSRCVSPSWNRFISSPPFGRLYHVAKAAEAASDPVRFVSVPVDPDKHRKLLVIGASAAGPRGLAAVSMPCEGCPSVFCGAGMPCHGMVLADRPCRGEFFACNPSTGGVLRLPPRRPPWYFYSAGLGFDDPAGAAGTGRHKAVLLELVRTLPPSARPCCDIPKLRCSVFTVGDRQCRWRAPLGQVTPVIGGALVSTQTDPVFADGHLHWFLCRRASDGNHGDPDGILAFVLSGEFFRRIPLPSFAMGGGKPKRPVVHATLAELDGRLCLVRDLFRFPRHDAPFFEVWMLHDIMSGSWSLDRRIDLTGHVSTGFRYPWQVSVLCYVHGGESPGERRKKKIAIATIDQMKYWYMALFGGV</sequence>
<feature type="region of interest" description="Disordered" evidence="1">
    <location>
        <begin position="1"/>
        <end position="28"/>
    </location>
</feature>
<dbReference type="Proteomes" id="UP000823388">
    <property type="component" value="Chromosome 7K"/>
</dbReference>
<reference evidence="3" key="1">
    <citation type="submission" date="2020-05" db="EMBL/GenBank/DDBJ databases">
        <title>WGS assembly of Panicum virgatum.</title>
        <authorList>
            <person name="Lovell J.T."/>
            <person name="Jenkins J."/>
            <person name="Shu S."/>
            <person name="Juenger T.E."/>
            <person name="Schmutz J."/>
        </authorList>
    </citation>
    <scope>NUCLEOTIDE SEQUENCE</scope>
    <source>
        <strain evidence="3">AP13</strain>
    </source>
</reference>
<evidence type="ECO:0000256" key="1">
    <source>
        <dbReference type="SAM" id="MobiDB-lite"/>
    </source>
</evidence>
<evidence type="ECO:0000313" key="4">
    <source>
        <dbReference type="Proteomes" id="UP000823388"/>
    </source>
</evidence>
<proteinExistence type="predicted"/>
<dbReference type="AlphaFoldDB" id="A0A8T0QFB1"/>
<dbReference type="Gene3D" id="1.20.1280.50">
    <property type="match status" value="1"/>
</dbReference>
<dbReference type="InterPro" id="IPR050796">
    <property type="entry name" value="SCF_F-box_component"/>
</dbReference>
<organism evidence="3 4">
    <name type="scientific">Panicum virgatum</name>
    <name type="common">Blackwell switchgrass</name>
    <dbReference type="NCBI Taxonomy" id="38727"/>
    <lineage>
        <taxon>Eukaryota</taxon>
        <taxon>Viridiplantae</taxon>
        <taxon>Streptophyta</taxon>
        <taxon>Embryophyta</taxon>
        <taxon>Tracheophyta</taxon>
        <taxon>Spermatophyta</taxon>
        <taxon>Magnoliopsida</taxon>
        <taxon>Liliopsida</taxon>
        <taxon>Poales</taxon>
        <taxon>Poaceae</taxon>
        <taxon>PACMAD clade</taxon>
        <taxon>Panicoideae</taxon>
        <taxon>Panicodae</taxon>
        <taxon>Paniceae</taxon>
        <taxon>Panicinae</taxon>
        <taxon>Panicum</taxon>
        <taxon>Panicum sect. Hiantes</taxon>
    </lineage>
</organism>
<accession>A0A8T0QFB1</accession>
<protein>
    <recommendedName>
        <fullName evidence="2">F-box domain-containing protein</fullName>
    </recommendedName>
</protein>
<dbReference type="SUPFAM" id="SSF81383">
    <property type="entry name" value="F-box domain"/>
    <property type="match status" value="1"/>
</dbReference>
<keyword evidence="4" id="KW-1185">Reference proteome</keyword>
<dbReference type="Pfam" id="PF00646">
    <property type="entry name" value="F-box"/>
    <property type="match status" value="1"/>
</dbReference>
<feature type="compositionally biased region" description="Basic residues" evidence="1">
    <location>
        <begin position="1"/>
        <end position="16"/>
    </location>
</feature>
<feature type="domain" description="F-box" evidence="2">
    <location>
        <begin position="27"/>
        <end position="76"/>
    </location>
</feature>
<dbReference type="EMBL" id="CM029049">
    <property type="protein sequence ID" value="KAG2571519.1"/>
    <property type="molecule type" value="Genomic_DNA"/>
</dbReference>
<dbReference type="InterPro" id="IPR001810">
    <property type="entry name" value="F-box_dom"/>
</dbReference>
<name>A0A8T0QFB1_PANVG</name>
<evidence type="ECO:0000259" key="2">
    <source>
        <dbReference type="PROSITE" id="PS50181"/>
    </source>
</evidence>
<dbReference type="PANTHER" id="PTHR31672">
    <property type="entry name" value="BNACNNG10540D PROTEIN"/>
    <property type="match status" value="1"/>
</dbReference>
<dbReference type="InterPro" id="IPR036047">
    <property type="entry name" value="F-box-like_dom_sf"/>
</dbReference>
<dbReference type="PROSITE" id="PS50181">
    <property type="entry name" value="FBOX"/>
    <property type="match status" value="1"/>
</dbReference>
<gene>
    <name evidence="3" type="ORF">PVAP13_7KG128000</name>
</gene>
<comment type="caution">
    <text evidence="3">The sequence shown here is derived from an EMBL/GenBank/DDBJ whole genome shotgun (WGS) entry which is preliminary data.</text>
</comment>
<dbReference type="SMART" id="SM00256">
    <property type="entry name" value="FBOX"/>
    <property type="match status" value="1"/>
</dbReference>
<evidence type="ECO:0000313" key="3">
    <source>
        <dbReference type="EMBL" id="KAG2571519.1"/>
    </source>
</evidence>